<dbReference type="EMBL" id="KN833705">
    <property type="protein sequence ID" value="KIK25834.1"/>
    <property type="molecule type" value="Genomic_DNA"/>
</dbReference>
<proteinExistence type="predicted"/>
<organism evidence="1 2">
    <name type="scientific">Pisolithus microcarpus 441</name>
    <dbReference type="NCBI Taxonomy" id="765257"/>
    <lineage>
        <taxon>Eukaryota</taxon>
        <taxon>Fungi</taxon>
        <taxon>Dikarya</taxon>
        <taxon>Basidiomycota</taxon>
        <taxon>Agaricomycotina</taxon>
        <taxon>Agaricomycetes</taxon>
        <taxon>Agaricomycetidae</taxon>
        <taxon>Boletales</taxon>
        <taxon>Sclerodermatineae</taxon>
        <taxon>Pisolithaceae</taxon>
        <taxon>Pisolithus</taxon>
    </lineage>
</organism>
<reference evidence="2" key="2">
    <citation type="submission" date="2015-01" db="EMBL/GenBank/DDBJ databases">
        <title>Evolutionary Origins and Diversification of the Mycorrhizal Mutualists.</title>
        <authorList>
            <consortium name="DOE Joint Genome Institute"/>
            <consortium name="Mycorrhizal Genomics Consortium"/>
            <person name="Kohler A."/>
            <person name="Kuo A."/>
            <person name="Nagy L.G."/>
            <person name="Floudas D."/>
            <person name="Copeland A."/>
            <person name="Barry K.W."/>
            <person name="Cichocki N."/>
            <person name="Veneault-Fourrey C."/>
            <person name="LaButti K."/>
            <person name="Lindquist E.A."/>
            <person name="Lipzen A."/>
            <person name="Lundell T."/>
            <person name="Morin E."/>
            <person name="Murat C."/>
            <person name="Riley R."/>
            <person name="Ohm R."/>
            <person name="Sun H."/>
            <person name="Tunlid A."/>
            <person name="Henrissat B."/>
            <person name="Grigoriev I.V."/>
            <person name="Hibbett D.S."/>
            <person name="Martin F."/>
        </authorList>
    </citation>
    <scope>NUCLEOTIDE SEQUENCE [LARGE SCALE GENOMIC DNA]</scope>
    <source>
        <strain evidence="2">441</strain>
    </source>
</reference>
<name>A0A0C9ZIM0_9AGAM</name>
<accession>A0A0C9ZIM0</accession>
<dbReference type="AlphaFoldDB" id="A0A0C9ZIM0"/>
<sequence length="61" mass="6876">MDVDHSLPSRDTYAPRYGLISPSFPQHVIRRLRTTRRPQIVPISVTGPGPYDSRDCAGIRV</sequence>
<evidence type="ECO:0000313" key="1">
    <source>
        <dbReference type="EMBL" id="KIK25834.1"/>
    </source>
</evidence>
<reference evidence="1 2" key="1">
    <citation type="submission" date="2014-04" db="EMBL/GenBank/DDBJ databases">
        <authorList>
            <consortium name="DOE Joint Genome Institute"/>
            <person name="Kuo A."/>
            <person name="Kohler A."/>
            <person name="Costa M.D."/>
            <person name="Nagy L.G."/>
            <person name="Floudas D."/>
            <person name="Copeland A."/>
            <person name="Barry K.W."/>
            <person name="Cichocki N."/>
            <person name="Veneault-Fourrey C."/>
            <person name="LaButti K."/>
            <person name="Lindquist E.A."/>
            <person name="Lipzen A."/>
            <person name="Lundell T."/>
            <person name="Morin E."/>
            <person name="Murat C."/>
            <person name="Sun H."/>
            <person name="Tunlid A."/>
            <person name="Henrissat B."/>
            <person name="Grigoriev I.V."/>
            <person name="Hibbett D.S."/>
            <person name="Martin F."/>
            <person name="Nordberg H.P."/>
            <person name="Cantor M.N."/>
            <person name="Hua S.X."/>
        </authorList>
    </citation>
    <scope>NUCLEOTIDE SEQUENCE [LARGE SCALE GENOMIC DNA]</scope>
    <source>
        <strain evidence="1 2">441</strain>
    </source>
</reference>
<dbReference type="Proteomes" id="UP000054018">
    <property type="component" value="Unassembled WGS sequence"/>
</dbReference>
<protein>
    <submittedName>
        <fullName evidence="1">Unplaced genomic scaffold scaffold_21, whole genome shotgun sequence</fullName>
    </submittedName>
</protein>
<feature type="non-terminal residue" evidence="1">
    <location>
        <position position="61"/>
    </location>
</feature>
<gene>
    <name evidence="1" type="ORF">PISMIDRAFT_676761</name>
</gene>
<evidence type="ECO:0000313" key="2">
    <source>
        <dbReference type="Proteomes" id="UP000054018"/>
    </source>
</evidence>
<keyword evidence="2" id="KW-1185">Reference proteome</keyword>
<dbReference type="HOGENOM" id="CLU_2948230_0_0_1"/>